<proteinExistence type="predicted"/>
<keyword evidence="3" id="KW-0677">Repeat</keyword>
<reference evidence="6" key="1">
    <citation type="submission" date="2025-08" db="UniProtKB">
        <authorList>
            <consortium name="RefSeq"/>
        </authorList>
    </citation>
    <scope>IDENTIFICATION</scope>
    <source>
        <tissue evidence="6">Muscle</tissue>
    </source>
</reference>
<dbReference type="Pfam" id="PF13855">
    <property type="entry name" value="LRR_8"/>
    <property type="match status" value="1"/>
</dbReference>
<keyword evidence="1" id="KW-0433">Leucine-rich repeat</keyword>
<dbReference type="RefSeq" id="XP_022255420.1">
    <property type="nucleotide sequence ID" value="XM_022399712.1"/>
</dbReference>
<dbReference type="GeneID" id="111088768"/>
<evidence type="ECO:0000256" key="1">
    <source>
        <dbReference type="ARBA" id="ARBA00022614"/>
    </source>
</evidence>
<accession>A0ABM1THR4</accession>
<evidence type="ECO:0000256" key="4">
    <source>
        <dbReference type="SAM" id="SignalP"/>
    </source>
</evidence>
<evidence type="ECO:0000256" key="3">
    <source>
        <dbReference type="ARBA" id="ARBA00022737"/>
    </source>
</evidence>
<dbReference type="InterPro" id="IPR001611">
    <property type="entry name" value="Leu-rich_rpt"/>
</dbReference>
<dbReference type="PANTHER" id="PTHR24364:SF18">
    <property type="entry name" value="LP06937P"/>
    <property type="match status" value="1"/>
</dbReference>
<dbReference type="InterPro" id="IPR032675">
    <property type="entry name" value="LRR_dom_sf"/>
</dbReference>
<keyword evidence="2 4" id="KW-0732">Signal</keyword>
<feature type="signal peptide" evidence="4">
    <location>
        <begin position="1"/>
        <end position="28"/>
    </location>
</feature>
<dbReference type="Gene3D" id="3.80.10.10">
    <property type="entry name" value="Ribonuclease Inhibitor"/>
    <property type="match status" value="2"/>
</dbReference>
<dbReference type="SUPFAM" id="SSF52058">
    <property type="entry name" value="L domain-like"/>
    <property type="match status" value="1"/>
</dbReference>
<evidence type="ECO:0000313" key="5">
    <source>
        <dbReference type="Proteomes" id="UP000694941"/>
    </source>
</evidence>
<sequence>MRNNSHFSQSLLNILFFICVAFLFSTEAQFDGKECPPKEDIFPCTCELSEENRSHIVCRNLLRSDILAYVVKASRGVDIYALSIRDSTLQYLPSEEFEGTSFEYIELLNTGLLAISPTEYALQGLEKRTYMIDIINCRFMNGWSWKAFEKFSSLMVLQFLDGDLRSISSDFSALSNNRLLHGINFGNNEIQSLKEDTFAMFKDLSSLYLQDNQIRRVSRSMLPNPAERLFFINLSNNELDSLPDDFFTNMPKLKQIFISGNHLMTISQDVFGPVWKHDLWLEIQHNNIICDCRLKWIVSQPKPSYFIGECSGPSHLVGRKLTTLKELELTC</sequence>
<evidence type="ECO:0000256" key="2">
    <source>
        <dbReference type="ARBA" id="ARBA00022729"/>
    </source>
</evidence>
<dbReference type="SMART" id="SM00369">
    <property type="entry name" value="LRR_TYP"/>
    <property type="match status" value="4"/>
</dbReference>
<feature type="chain" id="PRO_5046136857" evidence="4">
    <location>
        <begin position="29"/>
        <end position="331"/>
    </location>
</feature>
<dbReference type="InterPro" id="IPR003591">
    <property type="entry name" value="Leu-rich_rpt_typical-subtyp"/>
</dbReference>
<evidence type="ECO:0000313" key="6">
    <source>
        <dbReference type="RefSeq" id="XP_022255420.1"/>
    </source>
</evidence>
<protein>
    <submittedName>
        <fullName evidence="6">Slit homolog 1 protein-like</fullName>
    </submittedName>
</protein>
<name>A0ABM1THR4_LIMPO</name>
<dbReference type="Proteomes" id="UP000694941">
    <property type="component" value="Unplaced"/>
</dbReference>
<gene>
    <name evidence="6" type="primary">LOC111088768</name>
</gene>
<dbReference type="InterPro" id="IPR052286">
    <property type="entry name" value="Wnt_signaling_inhibitor"/>
</dbReference>
<keyword evidence="5" id="KW-1185">Reference proteome</keyword>
<dbReference type="PANTHER" id="PTHR24364">
    <property type="entry name" value="LP06937P"/>
    <property type="match status" value="1"/>
</dbReference>
<organism evidence="5 6">
    <name type="scientific">Limulus polyphemus</name>
    <name type="common">Atlantic horseshoe crab</name>
    <dbReference type="NCBI Taxonomy" id="6850"/>
    <lineage>
        <taxon>Eukaryota</taxon>
        <taxon>Metazoa</taxon>
        <taxon>Ecdysozoa</taxon>
        <taxon>Arthropoda</taxon>
        <taxon>Chelicerata</taxon>
        <taxon>Merostomata</taxon>
        <taxon>Xiphosura</taxon>
        <taxon>Limulidae</taxon>
        <taxon>Limulus</taxon>
    </lineage>
</organism>